<comment type="similarity">
    <text evidence="1 6">Belongs to the thioredoxin family.</text>
</comment>
<dbReference type="SUPFAM" id="SSF52833">
    <property type="entry name" value="Thioredoxin-like"/>
    <property type="match status" value="1"/>
</dbReference>
<dbReference type="PANTHER" id="PTHR45663:SF11">
    <property type="entry name" value="GEO12009P1"/>
    <property type="match status" value="1"/>
</dbReference>
<reference evidence="9" key="1">
    <citation type="journal article" date="2020" name="mSystems">
        <title>Genome- and Community-Level Interaction Insights into Carbon Utilization and Element Cycling Functions of Hydrothermarchaeota in Hydrothermal Sediment.</title>
        <authorList>
            <person name="Zhou Z."/>
            <person name="Liu Y."/>
            <person name="Xu W."/>
            <person name="Pan J."/>
            <person name="Luo Z.H."/>
            <person name="Li M."/>
        </authorList>
    </citation>
    <scope>NUCLEOTIDE SEQUENCE [LARGE SCALE GENOMIC DNA]</scope>
    <source>
        <strain evidence="9">SpSt-1233</strain>
    </source>
</reference>
<dbReference type="EMBL" id="DSEC01000383">
    <property type="protein sequence ID" value="HER43878.1"/>
    <property type="molecule type" value="Genomic_DNA"/>
</dbReference>
<feature type="disulfide bond" description="Redox-active" evidence="7">
    <location>
        <begin position="45"/>
        <end position="48"/>
    </location>
</feature>
<dbReference type="Proteomes" id="UP000886069">
    <property type="component" value="Unassembled WGS sequence"/>
</dbReference>
<dbReference type="Pfam" id="PF00085">
    <property type="entry name" value="Thioredoxin"/>
    <property type="match status" value="1"/>
</dbReference>
<dbReference type="InterPro" id="IPR005746">
    <property type="entry name" value="Thioredoxin"/>
</dbReference>
<evidence type="ECO:0000256" key="6">
    <source>
        <dbReference type="PIRNR" id="PIRNR000077"/>
    </source>
</evidence>
<evidence type="ECO:0000256" key="5">
    <source>
        <dbReference type="ARBA" id="ARBA00023284"/>
    </source>
</evidence>
<keyword evidence="5 7" id="KW-0676">Redox-active center</keyword>
<dbReference type="PIRSF" id="PIRSF000077">
    <property type="entry name" value="Thioredoxin"/>
    <property type="match status" value="1"/>
</dbReference>
<dbReference type="InterPro" id="IPR036249">
    <property type="entry name" value="Thioredoxin-like_sf"/>
</dbReference>
<dbReference type="PANTHER" id="PTHR45663">
    <property type="entry name" value="GEO12009P1"/>
    <property type="match status" value="1"/>
</dbReference>
<accession>A0A7V2F3U9</accession>
<name>A0A7V2F3U9_UNCEI</name>
<keyword evidence="4 7" id="KW-1015">Disulfide bond</keyword>
<feature type="domain" description="Thioredoxin" evidence="8">
    <location>
        <begin position="6"/>
        <end position="120"/>
    </location>
</feature>
<proteinExistence type="inferred from homology"/>
<evidence type="ECO:0000256" key="1">
    <source>
        <dbReference type="ARBA" id="ARBA00008987"/>
    </source>
</evidence>
<keyword evidence="2" id="KW-0813">Transport</keyword>
<dbReference type="GO" id="GO:0005737">
    <property type="term" value="C:cytoplasm"/>
    <property type="evidence" value="ECO:0007669"/>
    <property type="project" value="TreeGrafter"/>
</dbReference>
<evidence type="ECO:0000256" key="7">
    <source>
        <dbReference type="PIRSR" id="PIRSR000077-4"/>
    </source>
</evidence>
<comment type="caution">
    <text evidence="9">The sequence shown here is derived from an EMBL/GenBank/DDBJ whole genome shotgun (WGS) entry which is preliminary data.</text>
</comment>
<protein>
    <recommendedName>
        <fullName evidence="6">Thioredoxin</fullName>
    </recommendedName>
</protein>
<evidence type="ECO:0000256" key="2">
    <source>
        <dbReference type="ARBA" id="ARBA00022448"/>
    </source>
</evidence>
<gene>
    <name evidence="9" type="ORF">ENO08_05410</name>
</gene>
<dbReference type="InterPro" id="IPR013766">
    <property type="entry name" value="Thioredoxin_domain"/>
</dbReference>
<keyword evidence="3" id="KW-0249">Electron transport</keyword>
<evidence type="ECO:0000256" key="3">
    <source>
        <dbReference type="ARBA" id="ARBA00022982"/>
    </source>
</evidence>
<evidence type="ECO:0000259" key="8">
    <source>
        <dbReference type="PROSITE" id="PS51352"/>
    </source>
</evidence>
<evidence type="ECO:0000313" key="9">
    <source>
        <dbReference type="EMBL" id="HER43878.1"/>
    </source>
</evidence>
<dbReference type="CDD" id="cd02947">
    <property type="entry name" value="TRX_family"/>
    <property type="match status" value="1"/>
</dbReference>
<organism evidence="9">
    <name type="scientific">Eiseniibacteriota bacterium</name>
    <dbReference type="NCBI Taxonomy" id="2212470"/>
    <lineage>
        <taxon>Bacteria</taxon>
        <taxon>Candidatus Eiseniibacteriota</taxon>
    </lineage>
</organism>
<evidence type="ECO:0000256" key="4">
    <source>
        <dbReference type="ARBA" id="ARBA00023157"/>
    </source>
</evidence>
<sequence>MGFIKRLLGIETRPGEPETIDAERFEREVLRSGLPCVVEFFNLWCSSCQVMTGLLNEIGPGYLDRARFYKVNAERSPSIPPRYRVSGVPTLIMFKGGEPVDRLTGLVPIDDLKAWIEQHL</sequence>
<dbReference type="AlphaFoldDB" id="A0A7V2F3U9"/>
<dbReference type="PROSITE" id="PS51352">
    <property type="entry name" value="THIOREDOXIN_2"/>
    <property type="match status" value="1"/>
</dbReference>
<dbReference type="Gene3D" id="3.40.30.10">
    <property type="entry name" value="Glutaredoxin"/>
    <property type="match status" value="1"/>
</dbReference>
<dbReference type="GO" id="GO:0015035">
    <property type="term" value="F:protein-disulfide reductase activity"/>
    <property type="evidence" value="ECO:0007669"/>
    <property type="project" value="InterPro"/>
</dbReference>